<dbReference type="Pfam" id="PF00078">
    <property type="entry name" value="RVT_1"/>
    <property type="match status" value="1"/>
</dbReference>
<dbReference type="InterPro" id="IPR036691">
    <property type="entry name" value="Endo/exonu/phosph_ase_sf"/>
</dbReference>
<dbReference type="PANTHER" id="PTHR33710:SF71">
    <property type="entry name" value="ENDONUCLEASE_EXONUCLEASE_PHOSPHATASE DOMAIN-CONTAINING PROTEIN"/>
    <property type="match status" value="1"/>
</dbReference>
<gene>
    <name evidence="2" type="ORF">KFK09_001709</name>
</gene>
<dbReference type="OrthoDB" id="786283at2759"/>
<dbReference type="CDD" id="cd06222">
    <property type="entry name" value="RNase_H_like"/>
    <property type="match status" value="1"/>
</dbReference>
<protein>
    <recommendedName>
        <fullName evidence="1">Reverse transcriptase domain-containing protein</fullName>
    </recommendedName>
</protein>
<dbReference type="PANTHER" id="PTHR33710">
    <property type="entry name" value="BNAC02G09200D PROTEIN"/>
    <property type="match status" value="1"/>
</dbReference>
<reference evidence="2" key="1">
    <citation type="journal article" date="2022" name="Front. Genet.">
        <title>Chromosome-Scale Assembly of the Dendrobium nobile Genome Provides Insights Into the Molecular Mechanism of the Biosynthesis of the Medicinal Active Ingredient of Dendrobium.</title>
        <authorList>
            <person name="Xu Q."/>
            <person name="Niu S.-C."/>
            <person name="Li K.-L."/>
            <person name="Zheng P.-J."/>
            <person name="Zhang X.-J."/>
            <person name="Jia Y."/>
            <person name="Liu Y."/>
            <person name="Niu Y.-X."/>
            <person name="Yu L.-H."/>
            <person name="Chen D.-F."/>
            <person name="Zhang G.-Q."/>
        </authorList>
    </citation>
    <scope>NUCLEOTIDE SEQUENCE</scope>
    <source>
        <tissue evidence="2">Leaf</tissue>
    </source>
</reference>
<dbReference type="Pfam" id="PF13456">
    <property type="entry name" value="RVT_3"/>
    <property type="match status" value="1"/>
</dbReference>
<proteinExistence type="predicted"/>
<evidence type="ECO:0000313" key="2">
    <source>
        <dbReference type="EMBL" id="KAI0529162.1"/>
    </source>
</evidence>
<dbReference type="InterPro" id="IPR002156">
    <property type="entry name" value="RNaseH_domain"/>
</dbReference>
<dbReference type="EMBL" id="JAGYWB010000002">
    <property type="protein sequence ID" value="KAI0529162.1"/>
    <property type="molecule type" value="Genomic_DNA"/>
</dbReference>
<sequence length="834" mass="95839">MSLSFWNCRGARKVEASRYLREFIKDLDVFFVGLVETKVQSFDRKEINNFIGSNWDFFNVPAEGLSGGILICWKFNICCFKVVHFSSQVDIRLLKMHNGSEWLIATTYGSKEVYKRRQLWEDLQRFTNLNIPCIIGGDFNCILTQEEKRGGKRFVFSQGPQDMQMFMKNCDFNDIGIIGPKFTWCNNKKGGARILERLDRCLLNSSALNIIQVAAVRHLGRVASDHCPIAISICGPEFKKNKRLKLEEVWISYPASKGIVLNSWNKPAESDSNSDYFHSVASARYNSNLIKQIKNTDGSLTEDQSYIEDILSNYFHEKWKFRNCSLNGWPSFSKIIDEYDKDRLMVEFSEEELDIVISHLESNIAPGMDAFIKGRSISENILLTQEIFHKFRISKAKKALMAIKVDMEQAYDSMGWNTLKKVLELYGFPRSFANLLIQCVVDTKYSINVNDRNSKWIQEECGFRQGYPLSPHLFIMCSQILTEAFNRDGAKIGIKLNPNVEKISHLQYADDIIIFYEANRRNIYKIKKILKNYSRWTGQKMNYLGIKMAMRRLTASDFRDIIEKAFDKLNVWGNLSLTLAGKIQLIKIVLLSIPIFVSTHSLVPMGVLRELNKLCRDFLWMKQNKSKGIHYSRNKRVHGSDEDSISSIAANAVSFASLSFSQDLNSVNWVSNQHLLFQKTWKPSPTEWIKLNVDASLNNNYSDGIGGVIRDSKGRFLFAFGIKTIHWDISTLELEALLAIKKITQEWMYEAKGIIIEGDNYNVMKHIQDIFKNGPSVTRQRNIYKRLTTNSGEAENPTSIRFLLKQAENLNLLLLPPEVDQPLQSALPFNLAFA</sequence>
<dbReference type="AlphaFoldDB" id="A0A8T3CBN3"/>
<dbReference type="GO" id="GO:0004523">
    <property type="term" value="F:RNA-DNA hybrid ribonuclease activity"/>
    <property type="evidence" value="ECO:0007669"/>
    <property type="project" value="InterPro"/>
</dbReference>
<dbReference type="Pfam" id="PF03372">
    <property type="entry name" value="Exo_endo_phos"/>
    <property type="match status" value="1"/>
</dbReference>
<dbReference type="InterPro" id="IPR000477">
    <property type="entry name" value="RT_dom"/>
</dbReference>
<dbReference type="InterPro" id="IPR044730">
    <property type="entry name" value="RNase_H-like_dom_plant"/>
</dbReference>
<dbReference type="Proteomes" id="UP000829196">
    <property type="component" value="Unassembled WGS sequence"/>
</dbReference>
<dbReference type="PROSITE" id="PS50878">
    <property type="entry name" value="RT_POL"/>
    <property type="match status" value="1"/>
</dbReference>
<accession>A0A8T3CBN3</accession>
<dbReference type="GO" id="GO:0003676">
    <property type="term" value="F:nucleic acid binding"/>
    <property type="evidence" value="ECO:0007669"/>
    <property type="project" value="InterPro"/>
</dbReference>
<name>A0A8T3CBN3_DENNO</name>
<evidence type="ECO:0000313" key="3">
    <source>
        <dbReference type="Proteomes" id="UP000829196"/>
    </source>
</evidence>
<dbReference type="Gene3D" id="3.60.10.10">
    <property type="entry name" value="Endonuclease/exonuclease/phosphatase"/>
    <property type="match status" value="1"/>
</dbReference>
<organism evidence="2 3">
    <name type="scientific">Dendrobium nobile</name>
    <name type="common">Orchid</name>
    <dbReference type="NCBI Taxonomy" id="94219"/>
    <lineage>
        <taxon>Eukaryota</taxon>
        <taxon>Viridiplantae</taxon>
        <taxon>Streptophyta</taxon>
        <taxon>Embryophyta</taxon>
        <taxon>Tracheophyta</taxon>
        <taxon>Spermatophyta</taxon>
        <taxon>Magnoliopsida</taxon>
        <taxon>Liliopsida</taxon>
        <taxon>Asparagales</taxon>
        <taxon>Orchidaceae</taxon>
        <taxon>Epidendroideae</taxon>
        <taxon>Malaxideae</taxon>
        <taxon>Dendrobiinae</taxon>
        <taxon>Dendrobium</taxon>
    </lineage>
</organism>
<dbReference type="SMR" id="A0A8T3CBN3"/>
<evidence type="ECO:0000259" key="1">
    <source>
        <dbReference type="PROSITE" id="PS50878"/>
    </source>
</evidence>
<comment type="caution">
    <text evidence="2">The sequence shown here is derived from an EMBL/GenBank/DDBJ whole genome shotgun (WGS) entry which is preliminary data.</text>
</comment>
<keyword evidence="3" id="KW-1185">Reference proteome</keyword>
<dbReference type="InterPro" id="IPR005135">
    <property type="entry name" value="Endo/exonuclease/phosphatase"/>
</dbReference>
<dbReference type="SUPFAM" id="SSF56219">
    <property type="entry name" value="DNase I-like"/>
    <property type="match status" value="1"/>
</dbReference>
<feature type="domain" description="Reverse transcriptase" evidence="1">
    <location>
        <begin position="274"/>
        <end position="577"/>
    </location>
</feature>